<keyword evidence="2" id="KW-1133">Transmembrane helix</keyword>
<keyword evidence="2" id="KW-0812">Transmembrane</keyword>
<evidence type="ECO:0000256" key="2">
    <source>
        <dbReference type="SAM" id="Phobius"/>
    </source>
</evidence>
<dbReference type="RefSeq" id="WP_078073890.1">
    <property type="nucleotide sequence ID" value="NZ_JBEXUK010000017.1"/>
</dbReference>
<dbReference type="AlphaFoldDB" id="A0A1U9QM80"/>
<reference evidence="3 4" key="1">
    <citation type="submission" date="2016-11" db="EMBL/GenBank/DDBJ databases">
        <title>Complete genome sequence of Streptomyces niveus SCSIO 3406.</title>
        <authorList>
            <person name="Zhu Q."/>
            <person name="Cheng W."/>
            <person name="Song Y."/>
            <person name="Li Q."/>
            <person name="Ju J."/>
        </authorList>
    </citation>
    <scope>NUCLEOTIDE SEQUENCE [LARGE SCALE GENOMIC DNA]</scope>
    <source>
        <strain evidence="3 4">SCSIO 3406</strain>
    </source>
</reference>
<evidence type="ECO:0000313" key="3">
    <source>
        <dbReference type="EMBL" id="AQU65386.1"/>
    </source>
</evidence>
<dbReference type="EMBL" id="CP018047">
    <property type="protein sequence ID" value="AQU65386.1"/>
    <property type="molecule type" value="Genomic_DNA"/>
</dbReference>
<proteinExistence type="predicted"/>
<keyword evidence="4" id="KW-1185">Reference proteome</keyword>
<sequence length="288" mass="30147">MSTLSLAAASTAGLAVAEGAGDAADAEGFGPSPTGERTVQPLKNECTTGEPQDLCRNIGVTDGWYEGDTIKFLYTQNFFCDPTVSSGAPSKCEAGATYNNVPPGTTSDKFTDPLYIPVPLFKPGPKKLQCPANVPCVDHPTTIDLSRLASALKMPASALKNTELPGHDHIITDRNNDRPEWWPVFVVGVTDPGSFAEIQAGKSFDTITKLAADPKSGVTKPIPTNTFLFFQTLPGTNSGMPSGGVDAGNGGTQNMRDTALLGTGAALAVSGVGALIISRRRTSSFRRI</sequence>
<evidence type="ECO:0000256" key="1">
    <source>
        <dbReference type="SAM" id="MobiDB-lite"/>
    </source>
</evidence>
<protein>
    <submittedName>
        <fullName evidence="3">Uncharacterized protein</fullName>
    </submittedName>
</protein>
<feature type="region of interest" description="Disordered" evidence="1">
    <location>
        <begin position="22"/>
        <end position="46"/>
    </location>
</feature>
<keyword evidence="2" id="KW-0472">Membrane</keyword>
<feature type="transmembrane region" description="Helical" evidence="2">
    <location>
        <begin position="259"/>
        <end position="277"/>
    </location>
</feature>
<evidence type="ECO:0000313" key="4">
    <source>
        <dbReference type="Proteomes" id="UP000189677"/>
    </source>
</evidence>
<dbReference type="KEGG" id="snw:BBN63_03080"/>
<accession>A0A1U9QM80</accession>
<dbReference type="Proteomes" id="UP000189677">
    <property type="component" value="Chromosome"/>
</dbReference>
<name>A0A1U9QM80_STRNV</name>
<gene>
    <name evidence="3" type="ORF">BBN63_03080</name>
</gene>
<organism evidence="3 4">
    <name type="scientific">Streptomyces niveus</name>
    <name type="common">Streptomyces spheroides</name>
    <dbReference type="NCBI Taxonomy" id="193462"/>
    <lineage>
        <taxon>Bacteria</taxon>
        <taxon>Bacillati</taxon>
        <taxon>Actinomycetota</taxon>
        <taxon>Actinomycetes</taxon>
        <taxon>Kitasatosporales</taxon>
        <taxon>Streptomycetaceae</taxon>
        <taxon>Streptomyces</taxon>
    </lineage>
</organism>